<dbReference type="SMART" id="SM00082">
    <property type="entry name" value="LRRCT"/>
    <property type="match status" value="2"/>
</dbReference>
<dbReference type="InterPro" id="IPR032675">
    <property type="entry name" value="LRR_dom_sf"/>
</dbReference>
<dbReference type="PROSITE" id="PS51450">
    <property type="entry name" value="LRR"/>
    <property type="match status" value="1"/>
</dbReference>
<dbReference type="SUPFAM" id="SSF52058">
    <property type="entry name" value="L domain-like"/>
    <property type="match status" value="1"/>
</dbReference>
<feature type="chain" id="PRO_5044799731" description="LRRCT domain-containing protein" evidence="5">
    <location>
        <begin position="18"/>
        <end position="484"/>
    </location>
</feature>
<evidence type="ECO:0000256" key="1">
    <source>
        <dbReference type="ARBA" id="ARBA00022614"/>
    </source>
</evidence>
<dbReference type="Proteomes" id="UP001627154">
    <property type="component" value="Unassembled WGS sequence"/>
</dbReference>
<dbReference type="Pfam" id="PF13855">
    <property type="entry name" value="LRR_8"/>
    <property type="match status" value="1"/>
</dbReference>
<keyword evidence="4" id="KW-1133">Transmembrane helix</keyword>
<keyword evidence="4" id="KW-0472">Membrane</keyword>
<proteinExistence type="predicted"/>
<comment type="caution">
    <text evidence="7">The sequence shown here is derived from an EMBL/GenBank/DDBJ whole genome shotgun (WGS) entry which is preliminary data.</text>
</comment>
<keyword evidence="3" id="KW-0677">Repeat</keyword>
<evidence type="ECO:0000313" key="7">
    <source>
        <dbReference type="EMBL" id="KAL3391216.1"/>
    </source>
</evidence>
<keyword evidence="1" id="KW-0433">Leucine-rich repeat</keyword>
<reference evidence="7 8" key="1">
    <citation type="journal article" date="2024" name="bioRxiv">
        <title>A reference genome for Trichogramma kaykai: A tiny desert-dwelling parasitoid wasp with competing sex-ratio distorters.</title>
        <authorList>
            <person name="Culotta J."/>
            <person name="Lindsey A.R."/>
        </authorList>
    </citation>
    <scope>NUCLEOTIDE SEQUENCE [LARGE SCALE GENOMIC DNA]</scope>
    <source>
        <strain evidence="7 8">KSX58</strain>
    </source>
</reference>
<evidence type="ECO:0000313" key="8">
    <source>
        <dbReference type="Proteomes" id="UP001627154"/>
    </source>
</evidence>
<organism evidence="7 8">
    <name type="scientific">Trichogramma kaykai</name>
    <dbReference type="NCBI Taxonomy" id="54128"/>
    <lineage>
        <taxon>Eukaryota</taxon>
        <taxon>Metazoa</taxon>
        <taxon>Ecdysozoa</taxon>
        <taxon>Arthropoda</taxon>
        <taxon>Hexapoda</taxon>
        <taxon>Insecta</taxon>
        <taxon>Pterygota</taxon>
        <taxon>Neoptera</taxon>
        <taxon>Endopterygota</taxon>
        <taxon>Hymenoptera</taxon>
        <taxon>Apocrita</taxon>
        <taxon>Proctotrupomorpha</taxon>
        <taxon>Chalcidoidea</taxon>
        <taxon>Trichogrammatidae</taxon>
        <taxon>Trichogramma</taxon>
    </lineage>
</organism>
<evidence type="ECO:0000256" key="5">
    <source>
        <dbReference type="SAM" id="SignalP"/>
    </source>
</evidence>
<keyword evidence="2 5" id="KW-0732">Signal</keyword>
<dbReference type="InterPro" id="IPR000483">
    <property type="entry name" value="Cys-rich_flank_reg_C"/>
</dbReference>
<dbReference type="InterPro" id="IPR050541">
    <property type="entry name" value="LRR_TM_domain-containing"/>
</dbReference>
<feature type="transmembrane region" description="Helical" evidence="4">
    <location>
        <begin position="440"/>
        <end position="464"/>
    </location>
</feature>
<evidence type="ECO:0000256" key="3">
    <source>
        <dbReference type="ARBA" id="ARBA00022737"/>
    </source>
</evidence>
<feature type="domain" description="LRRCT" evidence="6">
    <location>
        <begin position="191"/>
        <end position="246"/>
    </location>
</feature>
<evidence type="ECO:0000256" key="4">
    <source>
        <dbReference type="SAM" id="Phobius"/>
    </source>
</evidence>
<dbReference type="Gene3D" id="3.80.10.10">
    <property type="entry name" value="Ribonuclease Inhibitor"/>
    <property type="match status" value="2"/>
</dbReference>
<evidence type="ECO:0000259" key="6">
    <source>
        <dbReference type="SMART" id="SM00082"/>
    </source>
</evidence>
<keyword evidence="8" id="KW-1185">Reference proteome</keyword>
<name>A0ABD2WE09_9HYME</name>
<dbReference type="EMBL" id="JBJJXI010000111">
    <property type="protein sequence ID" value="KAL3391216.1"/>
    <property type="molecule type" value="Genomic_DNA"/>
</dbReference>
<dbReference type="PANTHER" id="PTHR24369">
    <property type="entry name" value="ANTIGEN BSP, PUTATIVE-RELATED"/>
    <property type="match status" value="1"/>
</dbReference>
<dbReference type="AlphaFoldDB" id="A0ABD2WE09"/>
<accession>A0ABD2WE09</accession>
<dbReference type="InterPro" id="IPR001611">
    <property type="entry name" value="Leu-rich_rpt"/>
</dbReference>
<dbReference type="SMART" id="SM00369">
    <property type="entry name" value="LRR_TYP"/>
    <property type="match status" value="3"/>
</dbReference>
<feature type="signal peptide" evidence="5">
    <location>
        <begin position="1"/>
        <end position="17"/>
    </location>
</feature>
<dbReference type="InterPro" id="IPR003591">
    <property type="entry name" value="Leu-rich_rpt_typical-subtyp"/>
</dbReference>
<dbReference type="PANTHER" id="PTHR24369:SF210">
    <property type="entry name" value="CHAOPTIN-RELATED"/>
    <property type="match status" value="1"/>
</dbReference>
<sequence length="484" mass="55469">MVTSVLLFLLLFPFRFPPQIFHRLASATIVLNDNEENTVMEFQCKARFFSSTESNNSQDDNNTMSEMFCFYGAPNVWWDLQSPQTIVALIIQDWQDENLDATRLLFTMSRLRRFSIENGNLSRILTPFPATAQFLELIEITGTNLGQLTDKTFANLPALRTLDLRNNSIATIDPTDLAKLPQLEYLYLTGNQWRCDLSSSWFGNATFASLVRRIVDREEMRCHEPHKGRPLLPVMEVIQRLEGECRLLVAGCSCELVYVVSPKQPPTRQRQFMAFATVNCSHRGFTDMPAFLPADTTTLHLEGNKISDLTPLKTNPAYRKVVHLYMDNNTVETLAFLDGAYWLETFQVLSLRGNRMTDFPTYAFESVWPSKSVVSLYLSDNPWRCDCQFTPGFQELLIKYGDLVKDASDIRCASGNTEFADKPVRELSRTEICVPMKNDYWVHLLDILNVFLGGLIFLLLCNLLHDYYCYKKTGKLPWLASKLP</sequence>
<dbReference type="GO" id="GO:0071944">
    <property type="term" value="C:cell periphery"/>
    <property type="evidence" value="ECO:0007669"/>
    <property type="project" value="UniProtKB-ARBA"/>
</dbReference>
<keyword evidence="4" id="KW-0812">Transmembrane</keyword>
<gene>
    <name evidence="7" type="ORF">TKK_013958</name>
</gene>
<protein>
    <recommendedName>
        <fullName evidence="6">LRRCT domain-containing protein</fullName>
    </recommendedName>
</protein>
<evidence type="ECO:0000256" key="2">
    <source>
        <dbReference type="ARBA" id="ARBA00022729"/>
    </source>
</evidence>
<feature type="domain" description="LRRCT" evidence="6">
    <location>
        <begin position="381"/>
        <end position="434"/>
    </location>
</feature>